<dbReference type="PANTHER" id="PTHR14187">
    <property type="entry name" value="ALPHA KINASE/ELONGATION FACTOR 2 KINASE"/>
    <property type="match status" value="1"/>
</dbReference>
<dbReference type="InterPro" id="IPR043129">
    <property type="entry name" value="ATPase_NBD"/>
</dbReference>
<sequence>MASPVKFRPLSARRAQEYIAVVAIDFGTTYSGFAFSFIKSAYTDRDIYMNKEWGHDHGLSTLKAPTCILLTPEREFDSFGYQAQEKYASLEDAQDTTFLFFDRFKMELHSEKNEEVGGSLKLKARNGQLMDAIDIFAFAINFLKEKALDVIKDRAGIEITSADIRWVLTVPAIWRHVSKQFMREAAYKADLVPESKENQLIIALEPEAASLHCRQRKMREFVEEEKNEACCADVIAKPKTSYMVVDCGGGTVDVTVHRINDDDSVEEIHKATGGAWGGTQVDKQFESLLVKVFGGEFIEDFKSKHPSDWLEINIDLEGKKRSDRPLQKENNTTRIRLPSNFIYFYCTHHRQKTKSIQDLIKEQYTKSDVKINRDFLCIGAEVMKNMFKEAIYSIVSHISMLLEMPTIKCVQYIFLVGGFSESPLLQLAVRKKFENRARILIPENAGLSVMKGAVMFGLKPDVIRRRICRETHGCGTCAKFNPAIHNEKYMFKTSNGDIMCNNLFTKLVTVNEEVRLGEIRNFTFCPVETSQSKVAFEFYTTSKSNVMYVNDPGVYKEGTKIVVDSPNITKGLGRDIEIRLEFGGTEIKVEARDVETGDVKPATLKLSTTNRSP</sequence>
<organism evidence="1 2">
    <name type="scientific">Saccoglossus kowalevskii</name>
    <name type="common">Acorn worm</name>
    <dbReference type="NCBI Taxonomy" id="10224"/>
    <lineage>
        <taxon>Eukaryota</taxon>
        <taxon>Metazoa</taxon>
        <taxon>Hemichordata</taxon>
        <taxon>Enteropneusta</taxon>
        <taxon>Harrimaniidae</taxon>
        <taxon>Saccoglossus</taxon>
    </lineage>
</organism>
<evidence type="ECO:0000313" key="2">
    <source>
        <dbReference type="RefSeq" id="XP_006823582.1"/>
    </source>
</evidence>
<dbReference type="Proteomes" id="UP000694865">
    <property type="component" value="Unplaced"/>
</dbReference>
<proteinExistence type="predicted"/>
<dbReference type="PANTHER" id="PTHR14187:SF5">
    <property type="entry name" value="HEAT SHOCK 70 KDA PROTEIN 12A"/>
    <property type="match status" value="1"/>
</dbReference>
<keyword evidence="1" id="KW-1185">Reference proteome</keyword>
<accession>A0ABM0MU91</accession>
<dbReference type="Gene3D" id="3.30.420.40">
    <property type="match status" value="2"/>
</dbReference>
<protein>
    <submittedName>
        <fullName evidence="2">Heat shock 70 kDa protein 12A-like</fullName>
    </submittedName>
</protein>
<evidence type="ECO:0000313" key="1">
    <source>
        <dbReference type="Proteomes" id="UP000694865"/>
    </source>
</evidence>
<name>A0ABM0MU91_SACKO</name>
<gene>
    <name evidence="2" type="primary">LOC100374651</name>
</gene>
<dbReference type="RefSeq" id="XP_006823582.1">
    <property type="nucleotide sequence ID" value="XM_006823519.1"/>
</dbReference>
<reference evidence="2" key="1">
    <citation type="submission" date="2025-08" db="UniProtKB">
        <authorList>
            <consortium name="RefSeq"/>
        </authorList>
    </citation>
    <scope>IDENTIFICATION</scope>
    <source>
        <tissue evidence="2">Testes</tissue>
    </source>
</reference>
<dbReference type="SUPFAM" id="SSF53067">
    <property type="entry name" value="Actin-like ATPase domain"/>
    <property type="match status" value="2"/>
</dbReference>
<dbReference type="CDD" id="cd10229">
    <property type="entry name" value="ASKHA_NBD_HSP70_HSPA12"/>
    <property type="match status" value="1"/>
</dbReference>
<dbReference type="GeneID" id="100374651"/>